<accession>A0A540X9E2</accession>
<dbReference type="Proteomes" id="UP000315369">
    <property type="component" value="Unassembled WGS sequence"/>
</dbReference>
<evidence type="ECO:0000313" key="3">
    <source>
        <dbReference type="EMBL" id="TQF17738.1"/>
    </source>
</evidence>
<dbReference type="InterPro" id="IPR050213">
    <property type="entry name" value="GST_superfamily"/>
</dbReference>
<dbReference type="EMBL" id="VIFM01000004">
    <property type="protein sequence ID" value="TQF17738.1"/>
    <property type="molecule type" value="Genomic_DNA"/>
</dbReference>
<feature type="domain" description="GST C-terminal" evidence="2">
    <location>
        <begin position="98"/>
        <end position="225"/>
    </location>
</feature>
<dbReference type="SUPFAM" id="SSF47616">
    <property type="entry name" value="GST C-terminal domain-like"/>
    <property type="match status" value="1"/>
</dbReference>
<sequence length="229" mass="25500">MSDQSSSLPRLSYFTGRGVAEKIRLVLAESGTEYEDIDLGKFDVKAKEKTPPFEELKRAGKLAFDKVPLWEEPDGFRVVQSLAILRHVARTRGLYGANPRESAACDMIIEGVEEVTARARSLTSLSPDDLSEQLPIILGEELPQWLGHFERVIGNNGSGEGFFVGTAVSVADTSVFGFLELLVDNGLMEVLENSYPRLRSFFERMRQRPNLARYIASPKRNPPVQLLNG</sequence>
<feature type="domain" description="GST N-terminal" evidence="1">
    <location>
        <begin position="7"/>
        <end position="96"/>
    </location>
</feature>
<dbReference type="PANTHER" id="PTHR11571">
    <property type="entry name" value="GLUTATHIONE S-TRANSFERASE"/>
    <property type="match status" value="1"/>
</dbReference>
<dbReference type="SFLD" id="SFLDS00019">
    <property type="entry name" value="Glutathione_Transferase_(cytos"/>
    <property type="match status" value="1"/>
</dbReference>
<dbReference type="PANTHER" id="PTHR11571:SF230">
    <property type="entry name" value="GLUTATHIONE TRANSFERASE"/>
    <property type="match status" value="1"/>
</dbReference>
<dbReference type="InterPro" id="IPR036282">
    <property type="entry name" value="Glutathione-S-Trfase_C_sf"/>
</dbReference>
<evidence type="ECO:0000313" key="4">
    <source>
        <dbReference type="Proteomes" id="UP000315369"/>
    </source>
</evidence>
<evidence type="ECO:0000259" key="2">
    <source>
        <dbReference type="PROSITE" id="PS50405"/>
    </source>
</evidence>
<organism evidence="3 4">
    <name type="scientific">Myxococcus llanfairpwllgwyngyllgogerychwyrndrobwllllantysiliogogogochensis</name>
    <dbReference type="NCBI Taxonomy" id="2590453"/>
    <lineage>
        <taxon>Bacteria</taxon>
        <taxon>Pseudomonadati</taxon>
        <taxon>Myxococcota</taxon>
        <taxon>Myxococcia</taxon>
        <taxon>Myxococcales</taxon>
        <taxon>Cystobacterineae</taxon>
        <taxon>Myxococcaceae</taxon>
        <taxon>Myxococcus</taxon>
    </lineage>
</organism>
<dbReference type="AlphaFoldDB" id="A0A540X9E2"/>
<dbReference type="InterPro" id="IPR036249">
    <property type="entry name" value="Thioredoxin-like_sf"/>
</dbReference>
<dbReference type="Pfam" id="PF14497">
    <property type="entry name" value="GST_C_3"/>
    <property type="match status" value="1"/>
</dbReference>
<dbReference type="RefSeq" id="WP_141640642.1">
    <property type="nucleotide sequence ID" value="NZ_VIFM01000004.1"/>
</dbReference>
<dbReference type="Gene3D" id="3.40.30.10">
    <property type="entry name" value="Glutaredoxin"/>
    <property type="match status" value="1"/>
</dbReference>
<dbReference type="Pfam" id="PF02798">
    <property type="entry name" value="GST_N"/>
    <property type="match status" value="1"/>
</dbReference>
<dbReference type="GO" id="GO:0006749">
    <property type="term" value="P:glutathione metabolic process"/>
    <property type="evidence" value="ECO:0007669"/>
    <property type="project" value="TreeGrafter"/>
</dbReference>
<dbReference type="OrthoDB" id="5521861at2"/>
<dbReference type="GO" id="GO:0004364">
    <property type="term" value="F:glutathione transferase activity"/>
    <property type="evidence" value="ECO:0007669"/>
    <property type="project" value="TreeGrafter"/>
</dbReference>
<dbReference type="PROSITE" id="PS50404">
    <property type="entry name" value="GST_NTER"/>
    <property type="match status" value="1"/>
</dbReference>
<comment type="caution">
    <text evidence="3">The sequence shown here is derived from an EMBL/GenBank/DDBJ whole genome shotgun (WGS) entry which is preliminary data.</text>
</comment>
<dbReference type="CDD" id="cd03039">
    <property type="entry name" value="GST_N_Sigma_like"/>
    <property type="match status" value="1"/>
</dbReference>
<dbReference type="PROSITE" id="PS50405">
    <property type="entry name" value="GST_CTER"/>
    <property type="match status" value="1"/>
</dbReference>
<dbReference type="SFLD" id="SFLDG00363">
    <property type="entry name" value="AMPS_(cytGST):_Alpha-__Mu-__Pi"/>
    <property type="match status" value="1"/>
</dbReference>
<reference evidence="3 4" key="1">
    <citation type="submission" date="2019-06" db="EMBL/GenBank/DDBJ databases">
        <authorList>
            <person name="Livingstone P."/>
            <person name="Whitworth D."/>
        </authorList>
    </citation>
    <scope>NUCLEOTIDE SEQUENCE [LARGE SCALE GENOMIC DNA]</scope>
    <source>
        <strain evidence="3 4">AM401</strain>
    </source>
</reference>
<protein>
    <submittedName>
        <fullName evidence="3">Glutathione S-transferase</fullName>
    </submittedName>
</protein>
<keyword evidence="4" id="KW-1185">Reference proteome</keyword>
<dbReference type="InterPro" id="IPR004045">
    <property type="entry name" value="Glutathione_S-Trfase_N"/>
</dbReference>
<proteinExistence type="predicted"/>
<dbReference type="SUPFAM" id="SSF52833">
    <property type="entry name" value="Thioredoxin-like"/>
    <property type="match status" value="1"/>
</dbReference>
<dbReference type="InterPro" id="IPR004046">
    <property type="entry name" value="GST_C"/>
</dbReference>
<evidence type="ECO:0000259" key="1">
    <source>
        <dbReference type="PROSITE" id="PS50404"/>
    </source>
</evidence>
<keyword evidence="3" id="KW-0808">Transferase</keyword>
<gene>
    <name evidence="3" type="ORF">FJV41_01865</name>
</gene>
<dbReference type="InterPro" id="IPR040079">
    <property type="entry name" value="Glutathione_S-Trfase"/>
</dbReference>
<name>A0A540X9E2_9BACT</name>
<dbReference type="Gene3D" id="1.20.1050.10">
    <property type="match status" value="1"/>
</dbReference>
<dbReference type="InterPro" id="IPR010987">
    <property type="entry name" value="Glutathione-S-Trfase_C-like"/>
</dbReference>